<feature type="domain" description="CoA carboxyltransferase C-terminal" evidence="4">
    <location>
        <begin position="240"/>
        <end position="473"/>
    </location>
</feature>
<dbReference type="Gene3D" id="3.90.226.10">
    <property type="entry name" value="2-enoyl-CoA Hydratase, Chain A, domain 1"/>
    <property type="match status" value="2"/>
</dbReference>
<protein>
    <submittedName>
        <fullName evidence="5">Acetyl-CoA carboxylase carboxyltransferase subunit alpha/beta</fullName>
    </submittedName>
</protein>
<dbReference type="InterPro" id="IPR029045">
    <property type="entry name" value="ClpP/crotonase-like_dom_sf"/>
</dbReference>
<proteinExistence type="predicted"/>
<dbReference type="PROSITE" id="PS50980">
    <property type="entry name" value="COA_CT_NTER"/>
    <property type="match status" value="1"/>
</dbReference>
<evidence type="ECO:0000256" key="1">
    <source>
        <dbReference type="ARBA" id="ARBA00022679"/>
    </source>
</evidence>
<dbReference type="InterPro" id="IPR011762">
    <property type="entry name" value="COA_CT_N"/>
</dbReference>
<name>A0A931B1P1_9ACTN</name>
<dbReference type="PRINTS" id="PR01070">
    <property type="entry name" value="ACCCTRFRASEB"/>
</dbReference>
<dbReference type="Pfam" id="PF01039">
    <property type="entry name" value="Carboxyl_trans"/>
    <property type="match status" value="1"/>
</dbReference>
<dbReference type="PANTHER" id="PTHR42995:SF5">
    <property type="entry name" value="ACETYL-COENZYME A CARBOXYLASE CARBOXYL TRANSFERASE SUBUNIT BETA, CHLOROPLASTIC"/>
    <property type="match status" value="1"/>
</dbReference>
<comment type="caution">
    <text evidence="5">The sequence shown here is derived from an EMBL/GenBank/DDBJ whole genome shotgun (WGS) entry which is preliminary data.</text>
</comment>
<dbReference type="AlphaFoldDB" id="A0A931B1P1"/>
<dbReference type="GO" id="GO:0003989">
    <property type="term" value="F:acetyl-CoA carboxylase activity"/>
    <property type="evidence" value="ECO:0007669"/>
    <property type="project" value="InterPro"/>
</dbReference>
<keyword evidence="1" id="KW-0808">Transferase</keyword>
<organism evidence="5 6">
    <name type="scientific">Streptacidiphilus fuscans</name>
    <dbReference type="NCBI Taxonomy" id="2789292"/>
    <lineage>
        <taxon>Bacteria</taxon>
        <taxon>Bacillati</taxon>
        <taxon>Actinomycetota</taxon>
        <taxon>Actinomycetes</taxon>
        <taxon>Kitasatosporales</taxon>
        <taxon>Streptomycetaceae</taxon>
        <taxon>Streptacidiphilus</taxon>
    </lineage>
</organism>
<dbReference type="GO" id="GO:0016740">
    <property type="term" value="F:transferase activity"/>
    <property type="evidence" value="ECO:0007669"/>
    <property type="project" value="UniProtKB-KW"/>
</dbReference>
<feature type="compositionally biased region" description="Low complexity" evidence="2">
    <location>
        <begin position="217"/>
        <end position="235"/>
    </location>
</feature>
<reference evidence="5" key="1">
    <citation type="submission" date="2020-11" db="EMBL/GenBank/DDBJ databases">
        <title>Isolation and identification of active actinomycetes.</title>
        <authorList>
            <person name="Yu B."/>
        </authorList>
    </citation>
    <scope>NUCLEOTIDE SEQUENCE</scope>
    <source>
        <strain evidence="5">NEAU-YB345</strain>
    </source>
</reference>
<feature type="region of interest" description="Disordered" evidence="2">
    <location>
        <begin position="217"/>
        <end position="246"/>
    </location>
</feature>
<dbReference type="InterPro" id="IPR011763">
    <property type="entry name" value="COA_CT_C"/>
</dbReference>
<evidence type="ECO:0000259" key="3">
    <source>
        <dbReference type="PROSITE" id="PS50980"/>
    </source>
</evidence>
<evidence type="ECO:0000313" key="6">
    <source>
        <dbReference type="Proteomes" id="UP000657385"/>
    </source>
</evidence>
<feature type="domain" description="CoA carboxyltransferase N-terminal" evidence="3">
    <location>
        <begin position="1"/>
        <end position="231"/>
    </location>
</feature>
<dbReference type="InterPro" id="IPR034733">
    <property type="entry name" value="AcCoA_carboxyl_beta"/>
</dbReference>
<dbReference type="EMBL" id="JADPRT010000005">
    <property type="protein sequence ID" value="MBF9069464.1"/>
    <property type="molecule type" value="Genomic_DNA"/>
</dbReference>
<evidence type="ECO:0000259" key="4">
    <source>
        <dbReference type="PROSITE" id="PS50989"/>
    </source>
</evidence>
<dbReference type="GO" id="GO:2001295">
    <property type="term" value="P:malonyl-CoA biosynthetic process"/>
    <property type="evidence" value="ECO:0007669"/>
    <property type="project" value="TreeGrafter"/>
</dbReference>
<dbReference type="GO" id="GO:0009317">
    <property type="term" value="C:acetyl-CoA carboxylase complex"/>
    <property type="evidence" value="ECO:0007669"/>
    <property type="project" value="InterPro"/>
</dbReference>
<dbReference type="SUPFAM" id="SSF52096">
    <property type="entry name" value="ClpP/crotonase"/>
    <property type="match status" value="2"/>
</dbReference>
<dbReference type="InterPro" id="IPR000438">
    <property type="entry name" value="Acetyl_CoA_COase_Trfase_b_su"/>
</dbReference>
<dbReference type="PROSITE" id="PS50989">
    <property type="entry name" value="COA_CT_CTER"/>
    <property type="match status" value="1"/>
</dbReference>
<evidence type="ECO:0000256" key="2">
    <source>
        <dbReference type="SAM" id="MobiDB-lite"/>
    </source>
</evidence>
<dbReference type="Proteomes" id="UP000657385">
    <property type="component" value="Unassembled WGS sequence"/>
</dbReference>
<gene>
    <name evidence="5" type="ORF">I2501_15680</name>
</gene>
<keyword evidence="6" id="KW-1185">Reference proteome</keyword>
<sequence>MQFARQLLDDGSWTCWDTPPRGNPTHGPYADDLARARERSGGADEAVLTGEGRIHGRRIAVIVGEFGFLAGSVGVAAADRLLRAVDRATAEGLPLLACPATGGTRMQEGTPAFVGMVPIVSALAAHKAAGLPYLVHLRHPTTGGVLASWGSLGHTTTAEPRALVGFLGPRVYQALYGREFPEGVQTAENLDHHGIVDAVLTTDQLRARTGDILRILTPGTAETPAEPSAEASAGTHADQPSDQPAEDVWQSVTLTRAADRPGLADLLATADSLVPLHGTGAGERDDTLTLALARFDATPCVVIGHDRAQARQHGTEITPAGLRTAQRGMRLAAELGLPLLTVIDTAGAQLGPEHEEAALAGEIARSLQQLVTLPVPTLSLLLGQGTGGAALALLPADRVLATQHAWLAPLPPEGASAILHRTTDRAADLARAQHIGAHDLLRAGTVDRIVAEPDTPSALIRAVSAAVSGELAALRARSGPVAGSADAVVRLAEQRGRRSAALVRLDDEV</sequence>
<dbReference type="PANTHER" id="PTHR42995">
    <property type="entry name" value="ACETYL-COENZYME A CARBOXYLASE CARBOXYL TRANSFERASE SUBUNIT BETA, CHLOROPLASTIC"/>
    <property type="match status" value="1"/>
</dbReference>
<evidence type="ECO:0000313" key="5">
    <source>
        <dbReference type="EMBL" id="MBF9069464.1"/>
    </source>
</evidence>
<accession>A0A931B1P1</accession>
<dbReference type="GO" id="GO:0006633">
    <property type="term" value="P:fatty acid biosynthetic process"/>
    <property type="evidence" value="ECO:0007669"/>
    <property type="project" value="InterPro"/>
</dbReference>